<dbReference type="PANTHER" id="PTHR46391:SF20">
    <property type="entry name" value="BASIC LEUCINE ZIPPER 61"/>
    <property type="match status" value="1"/>
</dbReference>
<accession>A0AAD4NZZ0</accession>
<evidence type="ECO:0000256" key="3">
    <source>
        <dbReference type="ARBA" id="ARBA00023242"/>
    </source>
</evidence>
<feature type="domain" description="BZIP" evidence="5">
    <location>
        <begin position="87"/>
        <end position="150"/>
    </location>
</feature>
<keyword evidence="7" id="KW-1185">Reference proteome</keyword>
<dbReference type="Pfam" id="PF00170">
    <property type="entry name" value="bZIP_1"/>
    <property type="match status" value="1"/>
</dbReference>
<protein>
    <recommendedName>
        <fullName evidence="5">BZIP domain-containing protein</fullName>
    </recommendedName>
</protein>
<keyword evidence="4" id="KW-0175">Coiled coil</keyword>
<reference evidence="6 7" key="1">
    <citation type="journal article" date="2021" name="Nat. Commun.">
        <title>Incipient diploidization of the medicinal plant Perilla within 10,000 years.</title>
        <authorList>
            <person name="Zhang Y."/>
            <person name="Shen Q."/>
            <person name="Leng L."/>
            <person name="Zhang D."/>
            <person name="Chen S."/>
            <person name="Shi Y."/>
            <person name="Ning Z."/>
            <person name="Chen S."/>
        </authorList>
    </citation>
    <scope>NUCLEOTIDE SEQUENCE [LARGE SCALE GENOMIC DNA]</scope>
    <source>
        <strain evidence="7">cv. PC099</strain>
    </source>
</reference>
<feature type="coiled-coil region" evidence="4">
    <location>
        <begin position="112"/>
        <end position="139"/>
    </location>
</feature>
<proteinExistence type="predicted"/>
<dbReference type="EMBL" id="SDAM02002078">
    <property type="protein sequence ID" value="KAH6821484.1"/>
    <property type="molecule type" value="Genomic_DNA"/>
</dbReference>
<dbReference type="GO" id="GO:0003677">
    <property type="term" value="F:DNA binding"/>
    <property type="evidence" value="ECO:0007669"/>
    <property type="project" value="TreeGrafter"/>
</dbReference>
<keyword evidence="1" id="KW-0805">Transcription regulation</keyword>
<evidence type="ECO:0000256" key="4">
    <source>
        <dbReference type="SAM" id="Coils"/>
    </source>
</evidence>
<keyword evidence="2" id="KW-0804">Transcription</keyword>
<dbReference type="Proteomes" id="UP001190926">
    <property type="component" value="Unassembled WGS sequence"/>
</dbReference>
<dbReference type="InterPro" id="IPR052483">
    <property type="entry name" value="bZIP_transcription_regulators"/>
</dbReference>
<keyword evidence="3" id="KW-0539">Nucleus</keyword>
<dbReference type="SUPFAM" id="SSF57959">
    <property type="entry name" value="Leucine zipper domain"/>
    <property type="match status" value="1"/>
</dbReference>
<dbReference type="GO" id="GO:0045893">
    <property type="term" value="P:positive regulation of DNA-templated transcription"/>
    <property type="evidence" value="ECO:0007669"/>
    <property type="project" value="TreeGrafter"/>
</dbReference>
<dbReference type="SMART" id="SM00338">
    <property type="entry name" value="BRLZ"/>
    <property type="match status" value="1"/>
</dbReference>
<dbReference type="AlphaFoldDB" id="A0AAD4NZZ0"/>
<sequence length="225" mass="26049">MEFPQAQAIDERLRNKPPRIPRFVESNNINPITNEVELMKLPLLFSSQIQPTAFFLPPPETRSATINLDKAIEVELKHGRKLDPQMDRKKLRRTVSNRISAQKSRLRKAQYIHDMERKVNELEETLTFLEERSARWLEKRRLLKVQNETLHHLLAIRQNQANQAQMVFEKNKAEVNRLREVEKALLRMSLNDGGLSSSSCSGFFEDDGQVGLGMDGQVPFLNFDA</sequence>
<gene>
    <name evidence="6" type="ORF">C2S53_009722</name>
</gene>
<evidence type="ECO:0000259" key="5">
    <source>
        <dbReference type="PROSITE" id="PS50217"/>
    </source>
</evidence>
<dbReference type="PROSITE" id="PS50217">
    <property type="entry name" value="BZIP"/>
    <property type="match status" value="1"/>
</dbReference>
<dbReference type="GO" id="GO:0005634">
    <property type="term" value="C:nucleus"/>
    <property type="evidence" value="ECO:0007669"/>
    <property type="project" value="TreeGrafter"/>
</dbReference>
<organism evidence="6 7">
    <name type="scientific">Perilla frutescens var. hirtella</name>
    <name type="common">Perilla citriodora</name>
    <name type="synonym">Perilla setoyensis</name>
    <dbReference type="NCBI Taxonomy" id="608512"/>
    <lineage>
        <taxon>Eukaryota</taxon>
        <taxon>Viridiplantae</taxon>
        <taxon>Streptophyta</taxon>
        <taxon>Embryophyta</taxon>
        <taxon>Tracheophyta</taxon>
        <taxon>Spermatophyta</taxon>
        <taxon>Magnoliopsida</taxon>
        <taxon>eudicotyledons</taxon>
        <taxon>Gunneridae</taxon>
        <taxon>Pentapetalae</taxon>
        <taxon>asterids</taxon>
        <taxon>lamiids</taxon>
        <taxon>Lamiales</taxon>
        <taxon>Lamiaceae</taxon>
        <taxon>Nepetoideae</taxon>
        <taxon>Elsholtzieae</taxon>
        <taxon>Perilla</taxon>
    </lineage>
</organism>
<dbReference type="PANTHER" id="PTHR46391">
    <property type="entry name" value="BASIC LEUCINE ZIPPER 34"/>
    <property type="match status" value="1"/>
</dbReference>
<name>A0AAD4NZZ0_PERFH</name>
<comment type="caution">
    <text evidence="6">The sequence shown here is derived from an EMBL/GenBank/DDBJ whole genome shotgun (WGS) entry which is preliminary data.</text>
</comment>
<dbReference type="InterPro" id="IPR044759">
    <property type="entry name" value="bZIP_RF2"/>
</dbReference>
<evidence type="ECO:0000256" key="2">
    <source>
        <dbReference type="ARBA" id="ARBA00023163"/>
    </source>
</evidence>
<dbReference type="CDD" id="cd14703">
    <property type="entry name" value="bZIP_plant_RF2"/>
    <property type="match status" value="1"/>
</dbReference>
<dbReference type="InterPro" id="IPR004827">
    <property type="entry name" value="bZIP"/>
</dbReference>
<dbReference type="InterPro" id="IPR046347">
    <property type="entry name" value="bZIP_sf"/>
</dbReference>
<dbReference type="PROSITE" id="PS00036">
    <property type="entry name" value="BZIP_BASIC"/>
    <property type="match status" value="1"/>
</dbReference>
<evidence type="ECO:0000313" key="7">
    <source>
        <dbReference type="Proteomes" id="UP001190926"/>
    </source>
</evidence>
<dbReference type="GO" id="GO:0003700">
    <property type="term" value="F:DNA-binding transcription factor activity"/>
    <property type="evidence" value="ECO:0007669"/>
    <property type="project" value="InterPro"/>
</dbReference>
<dbReference type="Gene3D" id="1.20.5.170">
    <property type="match status" value="1"/>
</dbReference>
<evidence type="ECO:0000256" key="1">
    <source>
        <dbReference type="ARBA" id="ARBA00023015"/>
    </source>
</evidence>
<evidence type="ECO:0000313" key="6">
    <source>
        <dbReference type="EMBL" id="KAH6821484.1"/>
    </source>
</evidence>